<gene>
    <name evidence="2" type="ORF">SODALDRAFT_321652</name>
</gene>
<dbReference type="GeneID" id="39578116"/>
<reference evidence="2 3" key="1">
    <citation type="journal article" date="2018" name="Mol. Ecol.">
        <title>The obligate alkalophilic soda-lake fungus Sodiomyces alkalinus has shifted to a protein diet.</title>
        <authorList>
            <person name="Grum-Grzhimaylo A.A."/>
            <person name="Falkoski D.L."/>
            <person name="van den Heuvel J."/>
            <person name="Valero-Jimenez C.A."/>
            <person name="Min B."/>
            <person name="Choi I.G."/>
            <person name="Lipzen A."/>
            <person name="Daum C.G."/>
            <person name="Aanen D.K."/>
            <person name="Tsang A."/>
            <person name="Henrissat B."/>
            <person name="Bilanenko E.N."/>
            <person name="de Vries R.P."/>
            <person name="van Kan J.A.L."/>
            <person name="Grigoriev I.V."/>
            <person name="Debets A.J.M."/>
        </authorList>
    </citation>
    <scope>NUCLEOTIDE SEQUENCE [LARGE SCALE GENOMIC DNA]</scope>
    <source>
        <strain evidence="2 3">F11</strain>
    </source>
</reference>
<keyword evidence="3" id="KW-1185">Reference proteome</keyword>
<proteinExistence type="predicted"/>
<feature type="chain" id="PRO_5018294025" evidence="1">
    <location>
        <begin position="26"/>
        <end position="114"/>
    </location>
</feature>
<evidence type="ECO:0000256" key="1">
    <source>
        <dbReference type="SAM" id="SignalP"/>
    </source>
</evidence>
<accession>A0A3N2Q0H3</accession>
<dbReference type="Proteomes" id="UP000272025">
    <property type="component" value="Unassembled WGS sequence"/>
</dbReference>
<organism evidence="2 3">
    <name type="scientific">Sodiomyces alkalinus (strain CBS 110278 / VKM F-3762 / F11)</name>
    <name type="common">Alkaliphilic filamentous fungus</name>
    <dbReference type="NCBI Taxonomy" id="1314773"/>
    <lineage>
        <taxon>Eukaryota</taxon>
        <taxon>Fungi</taxon>
        <taxon>Dikarya</taxon>
        <taxon>Ascomycota</taxon>
        <taxon>Pezizomycotina</taxon>
        <taxon>Sordariomycetes</taxon>
        <taxon>Hypocreomycetidae</taxon>
        <taxon>Glomerellales</taxon>
        <taxon>Plectosphaerellaceae</taxon>
        <taxon>Sodiomyces</taxon>
    </lineage>
</organism>
<evidence type="ECO:0000313" key="3">
    <source>
        <dbReference type="Proteomes" id="UP000272025"/>
    </source>
</evidence>
<dbReference type="AlphaFoldDB" id="A0A3N2Q0H3"/>
<dbReference type="EMBL" id="ML119052">
    <property type="protein sequence ID" value="ROT40271.1"/>
    <property type="molecule type" value="Genomic_DNA"/>
</dbReference>
<sequence>MAASPSTNWLITISPLLALLTSNRSKKLNEVGGCTRAELASPVHADTLIIGVQRPERSGDYNHAARVMPLMQVRLVLFRPLFSVPKKAMHQDCIIGDPRLYSLTTLRSIVDLPR</sequence>
<dbReference type="RefSeq" id="XP_028468077.1">
    <property type="nucleotide sequence ID" value="XM_028609638.1"/>
</dbReference>
<name>A0A3N2Q0H3_SODAK</name>
<protein>
    <submittedName>
        <fullName evidence="2">Uncharacterized protein</fullName>
    </submittedName>
</protein>
<feature type="signal peptide" evidence="1">
    <location>
        <begin position="1"/>
        <end position="25"/>
    </location>
</feature>
<evidence type="ECO:0000313" key="2">
    <source>
        <dbReference type="EMBL" id="ROT40271.1"/>
    </source>
</evidence>
<keyword evidence="1" id="KW-0732">Signal</keyword>